<dbReference type="EMBL" id="VSSQ01000007">
    <property type="protein sequence ID" value="MPL58487.1"/>
    <property type="molecule type" value="Genomic_DNA"/>
</dbReference>
<dbReference type="InterPro" id="IPR004843">
    <property type="entry name" value="Calcineurin-like_PHP"/>
</dbReference>
<dbReference type="SUPFAM" id="SSF56300">
    <property type="entry name" value="Metallo-dependent phosphatases"/>
    <property type="match status" value="1"/>
</dbReference>
<dbReference type="InterPro" id="IPR050535">
    <property type="entry name" value="DNA_Repair-Maintenance_Comp"/>
</dbReference>
<evidence type="ECO:0000313" key="3">
    <source>
        <dbReference type="EMBL" id="MPL58487.1"/>
    </source>
</evidence>
<dbReference type="GO" id="GO:0016787">
    <property type="term" value="F:hydrolase activity"/>
    <property type="evidence" value="ECO:0007669"/>
    <property type="project" value="UniProtKB-KW"/>
</dbReference>
<dbReference type="PIRSF" id="PIRSF033091">
    <property type="entry name" value="Pesterase_YhaO"/>
    <property type="match status" value="1"/>
</dbReference>
<sequence length="441" mass="49652">MNRTVPFKFIHCADLHLATPFEGVFDKVPPQIGTALREATFQAFEKVIQAAVEHQVDFVVVAGDVYDGVRHSTRAQIRFAEALEILDSREIKSVIAHGNHDPLEAWYAQYRLPASVHRFGDQAVECVPIMKDGQTIANIYGISHGKYNVEENLAKHFTTVEPAVFSVGVLHCNVGNLNDDRYAPCTLEDLRTAGIDYWALGHVHTRKILQDKRPCVIYPGNTQGVSIREIGPRGCCLVAVDEHRNVVSTFIDTDIIRWEKREVSINEMTELHDVMMALRKYKEEVRGQAEGRGTILRVGLIGRGPLDSVLRGTSKVMPLSLEEDLMAQLRLNEEKRSDFVWLESLQVQTRPAIDIEVRRTTPDFVGDFLRRSAEMRESLAGLGPSEQREALQKVISGFLAKRQEFNKISFMLEQMTADDLMGLLEEAETLGLNLLVEGEET</sequence>
<gene>
    <name evidence="3" type="ORF">SDC9_04020</name>
</gene>
<dbReference type="AlphaFoldDB" id="A0A644SW49"/>
<dbReference type="InterPro" id="IPR041796">
    <property type="entry name" value="Mre11_N"/>
</dbReference>
<keyword evidence="1" id="KW-0378">Hydrolase</keyword>
<comment type="caution">
    <text evidence="3">The sequence shown here is derived from an EMBL/GenBank/DDBJ whole genome shotgun (WGS) entry which is preliminary data.</text>
</comment>
<reference evidence="3" key="1">
    <citation type="submission" date="2019-08" db="EMBL/GenBank/DDBJ databases">
        <authorList>
            <person name="Kucharzyk K."/>
            <person name="Murdoch R.W."/>
            <person name="Higgins S."/>
            <person name="Loffler F."/>
        </authorList>
    </citation>
    <scope>NUCLEOTIDE SEQUENCE</scope>
</reference>
<dbReference type="Pfam" id="PF00149">
    <property type="entry name" value="Metallophos"/>
    <property type="match status" value="1"/>
</dbReference>
<protein>
    <recommendedName>
        <fullName evidence="2">Calcineurin-like phosphoesterase domain-containing protein</fullName>
    </recommendedName>
</protein>
<feature type="domain" description="Calcineurin-like phosphoesterase" evidence="2">
    <location>
        <begin position="7"/>
        <end position="205"/>
    </location>
</feature>
<evidence type="ECO:0000256" key="1">
    <source>
        <dbReference type="ARBA" id="ARBA00022801"/>
    </source>
</evidence>
<accession>A0A644SW49</accession>
<dbReference type="InterPro" id="IPR014576">
    <property type="entry name" value="Pesterase_YhaO"/>
</dbReference>
<organism evidence="3">
    <name type="scientific">bioreactor metagenome</name>
    <dbReference type="NCBI Taxonomy" id="1076179"/>
    <lineage>
        <taxon>unclassified sequences</taxon>
        <taxon>metagenomes</taxon>
        <taxon>ecological metagenomes</taxon>
    </lineage>
</organism>
<dbReference type="CDD" id="cd00840">
    <property type="entry name" value="MPP_Mre11_N"/>
    <property type="match status" value="1"/>
</dbReference>
<proteinExistence type="predicted"/>
<dbReference type="PANTHER" id="PTHR30337:SF7">
    <property type="entry name" value="PHOSPHOESTERASE"/>
    <property type="match status" value="1"/>
</dbReference>
<dbReference type="PANTHER" id="PTHR30337">
    <property type="entry name" value="COMPONENT OF ATP-DEPENDENT DSDNA EXONUCLEASE"/>
    <property type="match status" value="1"/>
</dbReference>
<name>A0A644SW49_9ZZZZ</name>
<dbReference type="Gene3D" id="3.60.21.10">
    <property type="match status" value="1"/>
</dbReference>
<dbReference type="InterPro" id="IPR029052">
    <property type="entry name" value="Metallo-depent_PP-like"/>
</dbReference>
<evidence type="ECO:0000259" key="2">
    <source>
        <dbReference type="Pfam" id="PF00149"/>
    </source>
</evidence>